<keyword evidence="2" id="KW-1185">Reference proteome</keyword>
<proteinExistence type="predicted"/>
<reference evidence="1" key="1">
    <citation type="journal article" date="2019" name="bioRxiv">
        <title>The Genome of the Zebra Mussel, Dreissena polymorpha: A Resource for Invasive Species Research.</title>
        <authorList>
            <person name="McCartney M.A."/>
            <person name="Auch B."/>
            <person name="Kono T."/>
            <person name="Mallez S."/>
            <person name="Zhang Y."/>
            <person name="Obille A."/>
            <person name="Becker A."/>
            <person name="Abrahante J.E."/>
            <person name="Garbe J."/>
            <person name="Badalamenti J.P."/>
            <person name="Herman A."/>
            <person name="Mangelson H."/>
            <person name="Liachko I."/>
            <person name="Sullivan S."/>
            <person name="Sone E.D."/>
            <person name="Koren S."/>
            <person name="Silverstein K.A.T."/>
            <person name="Beckman K.B."/>
            <person name="Gohl D.M."/>
        </authorList>
    </citation>
    <scope>NUCLEOTIDE SEQUENCE</scope>
    <source>
        <strain evidence="1">Duluth1</strain>
        <tissue evidence="1">Whole animal</tissue>
    </source>
</reference>
<gene>
    <name evidence="1" type="ORF">DPMN_161980</name>
</gene>
<comment type="caution">
    <text evidence="1">The sequence shown here is derived from an EMBL/GenBank/DDBJ whole genome shotgun (WGS) entry which is preliminary data.</text>
</comment>
<accession>A0A9D4EPS1</accession>
<reference evidence="1" key="2">
    <citation type="submission" date="2020-11" db="EMBL/GenBank/DDBJ databases">
        <authorList>
            <person name="McCartney M.A."/>
            <person name="Auch B."/>
            <person name="Kono T."/>
            <person name="Mallez S."/>
            <person name="Becker A."/>
            <person name="Gohl D.M."/>
            <person name="Silverstein K.A.T."/>
            <person name="Koren S."/>
            <person name="Bechman K.B."/>
            <person name="Herman A."/>
            <person name="Abrahante J.E."/>
            <person name="Garbe J."/>
        </authorList>
    </citation>
    <scope>NUCLEOTIDE SEQUENCE</scope>
    <source>
        <strain evidence="1">Duluth1</strain>
        <tissue evidence="1">Whole animal</tissue>
    </source>
</reference>
<evidence type="ECO:0000313" key="2">
    <source>
        <dbReference type="Proteomes" id="UP000828390"/>
    </source>
</evidence>
<name>A0A9D4EPS1_DREPO</name>
<dbReference type="EMBL" id="JAIWYP010000008">
    <property type="protein sequence ID" value="KAH3784030.1"/>
    <property type="molecule type" value="Genomic_DNA"/>
</dbReference>
<sequence length="66" mass="7186">MSNFNIENILKGTSHVTDVVNISEETRHGFQHKYSDDANILGKNVVLGFTPLSSLGEHGLKPLHAG</sequence>
<dbReference type="AlphaFoldDB" id="A0A9D4EPS1"/>
<evidence type="ECO:0000313" key="1">
    <source>
        <dbReference type="EMBL" id="KAH3784030.1"/>
    </source>
</evidence>
<dbReference type="Proteomes" id="UP000828390">
    <property type="component" value="Unassembled WGS sequence"/>
</dbReference>
<organism evidence="1 2">
    <name type="scientific">Dreissena polymorpha</name>
    <name type="common">Zebra mussel</name>
    <name type="synonym">Mytilus polymorpha</name>
    <dbReference type="NCBI Taxonomy" id="45954"/>
    <lineage>
        <taxon>Eukaryota</taxon>
        <taxon>Metazoa</taxon>
        <taxon>Spiralia</taxon>
        <taxon>Lophotrochozoa</taxon>
        <taxon>Mollusca</taxon>
        <taxon>Bivalvia</taxon>
        <taxon>Autobranchia</taxon>
        <taxon>Heteroconchia</taxon>
        <taxon>Euheterodonta</taxon>
        <taxon>Imparidentia</taxon>
        <taxon>Neoheterodontei</taxon>
        <taxon>Myida</taxon>
        <taxon>Dreissenoidea</taxon>
        <taxon>Dreissenidae</taxon>
        <taxon>Dreissena</taxon>
    </lineage>
</organism>
<protein>
    <submittedName>
        <fullName evidence="1">Uncharacterized protein</fullName>
    </submittedName>
</protein>